<dbReference type="PROSITE" id="PS51352">
    <property type="entry name" value="THIOREDOXIN_2"/>
    <property type="match status" value="1"/>
</dbReference>
<dbReference type="InterPro" id="IPR017937">
    <property type="entry name" value="Thioredoxin_CS"/>
</dbReference>
<evidence type="ECO:0000256" key="4">
    <source>
        <dbReference type="ARBA" id="ARBA00023284"/>
    </source>
</evidence>
<gene>
    <name evidence="6" type="ORF">ACFO5Q_13620</name>
</gene>
<evidence type="ECO:0000313" key="7">
    <source>
        <dbReference type="Proteomes" id="UP001595776"/>
    </source>
</evidence>
<dbReference type="SUPFAM" id="SSF52833">
    <property type="entry name" value="Thioredoxin-like"/>
    <property type="match status" value="1"/>
</dbReference>
<evidence type="ECO:0000259" key="5">
    <source>
        <dbReference type="PROSITE" id="PS51352"/>
    </source>
</evidence>
<dbReference type="Gene3D" id="3.40.30.10">
    <property type="entry name" value="Glutaredoxin"/>
    <property type="match status" value="1"/>
</dbReference>
<dbReference type="InterPro" id="IPR050553">
    <property type="entry name" value="Thioredoxin_ResA/DsbE_sf"/>
</dbReference>
<reference evidence="7" key="1">
    <citation type="journal article" date="2019" name="Int. J. Syst. Evol. Microbiol.">
        <title>The Global Catalogue of Microorganisms (GCM) 10K type strain sequencing project: providing services to taxonomists for standard genome sequencing and annotation.</title>
        <authorList>
            <consortium name="The Broad Institute Genomics Platform"/>
            <consortium name="The Broad Institute Genome Sequencing Center for Infectious Disease"/>
            <person name="Wu L."/>
            <person name="Ma J."/>
        </authorList>
    </citation>
    <scope>NUCLEOTIDE SEQUENCE [LARGE SCALE GENOMIC DNA]</scope>
    <source>
        <strain evidence="7">CGMCC 1.15304</strain>
    </source>
</reference>
<keyword evidence="3" id="KW-1015">Disulfide bond</keyword>
<feature type="domain" description="Thioredoxin" evidence="5">
    <location>
        <begin position="39"/>
        <end position="193"/>
    </location>
</feature>
<name>A0ABV8UCF2_9PROT</name>
<accession>A0ABV8UCF2</accession>
<protein>
    <submittedName>
        <fullName evidence="6">TlpA disulfide reductase family protein</fullName>
    </submittedName>
</protein>
<dbReference type="InterPro" id="IPR036249">
    <property type="entry name" value="Thioredoxin-like_sf"/>
</dbReference>
<dbReference type="PANTHER" id="PTHR42852">
    <property type="entry name" value="THIOL:DISULFIDE INTERCHANGE PROTEIN DSBE"/>
    <property type="match status" value="1"/>
</dbReference>
<dbReference type="InterPro" id="IPR013766">
    <property type="entry name" value="Thioredoxin_domain"/>
</dbReference>
<evidence type="ECO:0000256" key="2">
    <source>
        <dbReference type="ARBA" id="ARBA00022748"/>
    </source>
</evidence>
<dbReference type="InterPro" id="IPR013740">
    <property type="entry name" value="Redoxin"/>
</dbReference>
<dbReference type="RefSeq" id="WP_068143522.1">
    <property type="nucleotide sequence ID" value="NZ_JBHSCR010000014.1"/>
</dbReference>
<dbReference type="Pfam" id="PF08534">
    <property type="entry name" value="Redoxin"/>
    <property type="match status" value="1"/>
</dbReference>
<evidence type="ECO:0000313" key="6">
    <source>
        <dbReference type="EMBL" id="MFC4348887.1"/>
    </source>
</evidence>
<dbReference type="PROSITE" id="PS00194">
    <property type="entry name" value="THIOREDOXIN_1"/>
    <property type="match status" value="1"/>
</dbReference>
<comment type="subcellular location">
    <subcellularLocation>
        <location evidence="1">Cell envelope</location>
    </subcellularLocation>
</comment>
<organism evidence="6 7">
    <name type="scientific">Kordiimonas lipolytica</name>
    <dbReference type="NCBI Taxonomy" id="1662421"/>
    <lineage>
        <taxon>Bacteria</taxon>
        <taxon>Pseudomonadati</taxon>
        <taxon>Pseudomonadota</taxon>
        <taxon>Alphaproteobacteria</taxon>
        <taxon>Kordiimonadales</taxon>
        <taxon>Kordiimonadaceae</taxon>
        <taxon>Kordiimonas</taxon>
    </lineage>
</organism>
<evidence type="ECO:0000256" key="3">
    <source>
        <dbReference type="ARBA" id="ARBA00023157"/>
    </source>
</evidence>
<keyword evidence="7" id="KW-1185">Reference proteome</keyword>
<dbReference type="CDD" id="cd02966">
    <property type="entry name" value="TlpA_like_family"/>
    <property type="match status" value="1"/>
</dbReference>
<dbReference type="Proteomes" id="UP001595776">
    <property type="component" value="Unassembled WGS sequence"/>
</dbReference>
<evidence type="ECO:0000256" key="1">
    <source>
        <dbReference type="ARBA" id="ARBA00004196"/>
    </source>
</evidence>
<keyword evidence="2" id="KW-0201">Cytochrome c-type biogenesis</keyword>
<sequence length="196" mass="21029">MSKKALVPAVILVVLLGAAAYRLFSPTTTPFPTGAPINSYLKGEMAKLSLPDTPKGLTDHIIMREDGSPIKLSAMKGKAMLINLWASWCAPCRAEMHELANLQKELGDDTFEVVAITVDRGGILQAKDTLAEWGVEGLNLYAEPTMAIALELADGKLPTSYIVGADGEVKAYFLGPLKWDVPEAITLFTALKEGAL</sequence>
<comment type="caution">
    <text evidence="6">The sequence shown here is derived from an EMBL/GenBank/DDBJ whole genome shotgun (WGS) entry which is preliminary data.</text>
</comment>
<proteinExistence type="predicted"/>
<keyword evidence="4" id="KW-0676">Redox-active center</keyword>
<dbReference type="PANTHER" id="PTHR42852:SF6">
    <property type="entry name" value="THIOL:DISULFIDE INTERCHANGE PROTEIN DSBE"/>
    <property type="match status" value="1"/>
</dbReference>
<dbReference type="EMBL" id="JBHSCR010000014">
    <property type="protein sequence ID" value="MFC4348887.1"/>
    <property type="molecule type" value="Genomic_DNA"/>
</dbReference>